<reference evidence="1 2" key="1">
    <citation type="submission" date="2017-12" db="EMBL/GenBank/DDBJ databases">
        <title>Taxonomic description and draft genome of Pradoshia cofamensis Gen. nov., sp. nov., a thermotolerant bacillale isolated from anterior gut of earthworm Eisenia fetida.</title>
        <authorList>
            <person name="Saha T."/>
            <person name="Chakraborty R."/>
        </authorList>
    </citation>
    <scope>NUCLEOTIDE SEQUENCE [LARGE SCALE GENOMIC DNA]</scope>
    <source>
        <strain evidence="1 2">EAG3</strain>
    </source>
</reference>
<proteinExistence type="predicted"/>
<sequence>MSDYAQYVDERKQINSFLAQGFTIQRVVENLDGAYVEFTKGEDDGAAYEKHILHITNPDARKYFSVKLIESQAQSKTLQK</sequence>
<evidence type="ECO:0000313" key="1">
    <source>
        <dbReference type="EMBL" id="PQD96685.1"/>
    </source>
</evidence>
<dbReference type="EMBL" id="PKOZ01000001">
    <property type="protein sequence ID" value="PQD96685.1"/>
    <property type="molecule type" value="Genomic_DNA"/>
</dbReference>
<evidence type="ECO:0000313" key="2">
    <source>
        <dbReference type="Proteomes" id="UP000239663"/>
    </source>
</evidence>
<dbReference type="Proteomes" id="UP000239663">
    <property type="component" value="Unassembled WGS sequence"/>
</dbReference>
<name>A0A2S7N3Y3_9BACI</name>
<protein>
    <submittedName>
        <fullName evidence="1">Uncharacterized protein</fullName>
    </submittedName>
</protein>
<dbReference type="AlphaFoldDB" id="A0A2S7N3Y3"/>
<keyword evidence="2" id="KW-1185">Reference proteome</keyword>
<accession>A0A2S7N3Y3</accession>
<gene>
    <name evidence="1" type="ORF">CYL18_01980</name>
</gene>
<comment type="caution">
    <text evidence="1">The sequence shown here is derived from an EMBL/GenBank/DDBJ whole genome shotgun (WGS) entry which is preliminary data.</text>
</comment>
<organism evidence="1 2">
    <name type="scientific">Pradoshia eiseniae</name>
    <dbReference type="NCBI Taxonomy" id="2064768"/>
    <lineage>
        <taxon>Bacteria</taxon>
        <taxon>Bacillati</taxon>
        <taxon>Bacillota</taxon>
        <taxon>Bacilli</taxon>
        <taxon>Bacillales</taxon>
        <taxon>Bacillaceae</taxon>
        <taxon>Pradoshia</taxon>
    </lineage>
</organism>
<dbReference type="RefSeq" id="WP_104847782.1">
    <property type="nucleotide sequence ID" value="NZ_PKOZ01000001.1"/>
</dbReference>
<dbReference type="OrthoDB" id="2454651at2"/>